<feature type="binding site" evidence="8">
    <location>
        <position position="251"/>
    </location>
    <ligand>
        <name>sn-glycerol 3-phosphate</name>
        <dbReference type="ChEBI" id="CHEBI:57597"/>
    </ligand>
</feature>
<evidence type="ECO:0000256" key="7">
    <source>
        <dbReference type="ARBA" id="ARBA00023264"/>
    </source>
</evidence>
<organism evidence="16">
    <name type="scientific">uncultured Truepera sp</name>
    <dbReference type="NCBI Taxonomy" id="543023"/>
    <lineage>
        <taxon>Bacteria</taxon>
        <taxon>Thermotogati</taxon>
        <taxon>Deinococcota</taxon>
        <taxon>Deinococci</taxon>
        <taxon>Trueperales</taxon>
        <taxon>Trueperaceae</taxon>
        <taxon>Truepera</taxon>
        <taxon>environmental samples</taxon>
    </lineage>
</organism>
<protein>
    <recommendedName>
        <fullName evidence="8">Glycerol-3-phosphate dehydrogenase [NAD(P)+]</fullName>
        <ecNumber evidence="8">1.1.1.94</ecNumber>
    </recommendedName>
    <alternativeName>
        <fullName evidence="8">NAD(P)(+)-dependent glycerol-3-phosphate dehydrogenase</fullName>
    </alternativeName>
    <alternativeName>
        <fullName evidence="8">NAD(P)H-dependent dihydroxyacetone-phosphate reductase</fullName>
    </alternativeName>
</protein>
<dbReference type="Pfam" id="PF01210">
    <property type="entry name" value="NAD_Gly3P_dh_N"/>
    <property type="match status" value="1"/>
</dbReference>
<evidence type="ECO:0000256" key="1">
    <source>
        <dbReference type="ARBA" id="ARBA00011009"/>
    </source>
</evidence>
<evidence type="ECO:0000256" key="3">
    <source>
        <dbReference type="ARBA" id="ARBA00023002"/>
    </source>
</evidence>
<dbReference type="GO" id="GO:0006650">
    <property type="term" value="P:glycerophospholipid metabolic process"/>
    <property type="evidence" value="ECO:0007669"/>
    <property type="project" value="UniProtKB-UniRule"/>
</dbReference>
<comment type="catalytic activity">
    <reaction evidence="8">
        <text>sn-glycerol 3-phosphate + NAD(+) = dihydroxyacetone phosphate + NADH + H(+)</text>
        <dbReference type="Rhea" id="RHEA:11092"/>
        <dbReference type="ChEBI" id="CHEBI:15378"/>
        <dbReference type="ChEBI" id="CHEBI:57540"/>
        <dbReference type="ChEBI" id="CHEBI:57597"/>
        <dbReference type="ChEBI" id="CHEBI:57642"/>
        <dbReference type="ChEBI" id="CHEBI:57945"/>
        <dbReference type="EC" id="1.1.1.94"/>
    </reaction>
</comment>
<accession>A0A6J4V6G4</accession>
<evidence type="ECO:0000256" key="5">
    <source>
        <dbReference type="ARBA" id="ARBA00023098"/>
    </source>
</evidence>
<evidence type="ECO:0000256" key="8">
    <source>
        <dbReference type="HAMAP-Rule" id="MF_00394"/>
    </source>
</evidence>
<feature type="binding site" evidence="8">
    <location>
        <position position="37"/>
    </location>
    <ligand>
        <name>NADPH</name>
        <dbReference type="ChEBI" id="CHEBI:57783"/>
    </ligand>
</feature>
<feature type="binding site" evidence="8">
    <location>
        <position position="241"/>
    </location>
    <ligand>
        <name>sn-glycerol 3-phosphate</name>
        <dbReference type="ChEBI" id="CHEBI:57597"/>
    </ligand>
</feature>
<feature type="binding site" evidence="8">
    <location>
        <position position="38"/>
    </location>
    <ligand>
        <name>NADPH</name>
        <dbReference type="ChEBI" id="CHEBI:57783"/>
    </ligand>
</feature>
<dbReference type="InterPro" id="IPR006168">
    <property type="entry name" value="G3P_DH_NAD-dep"/>
</dbReference>
<keyword evidence="4 8" id="KW-0520">NAD</keyword>
<feature type="domain" description="Glycerol-3-phosphate dehydrogenase NAD-dependent C-terminal" evidence="15">
    <location>
        <begin position="177"/>
        <end position="316"/>
    </location>
</feature>
<dbReference type="InterPro" id="IPR008927">
    <property type="entry name" value="6-PGluconate_DH-like_C_sf"/>
</dbReference>
<feature type="binding site" evidence="8">
    <location>
        <position position="16"/>
    </location>
    <ligand>
        <name>NADPH</name>
        <dbReference type="ChEBI" id="CHEBI:57783"/>
    </ligand>
</feature>
<keyword evidence="3 8" id="KW-0560">Oxidoreductase</keyword>
<dbReference type="GO" id="GO:0005829">
    <property type="term" value="C:cytosol"/>
    <property type="evidence" value="ECO:0007669"/>
    <property type="project" value="TreeGrafter"/>
</dbReference>
<dbReference type="PRINTS" id="PR00077">
    <property type="entry name" value="GPDHDRGNASE"/>
</dbReference>
<dbReference type="Pfam" id="PF07479">
    <property type="entry name" value="NAD_Gly3P_dh_C"/>
    <property type="match status" value="1"/>
</dbReference>
<dbReference type="GO" id="GO:0051287">
    <property type="term" value="F:NAD binding"/>
    <property type="evidence" value="ECO:0007669"/>
    <property type="project" value="InterPro"/>
</dbReference>
<feature type="binding site" evidence="11">
    <location>
        <position position="252"/>
    </location>
    <ligand>
        <name>NAD(+)</name>
        <dbReference type="ChEBI" id="CHEBI:57540"/>
    </ligand>
</feature>
<comment type="function">
    <text evidence="8">Catalyzes the reduction of the glycolytic intermediate dihydroxyacetone phosphate (DHAP) to sn-glycerol 3-phosphate (G3P), the key precursor for phospholipid synthesis.</text>
</comment>
<feature type="binding site" evidence="8">
    <location>
        <position position="252"/>
    </location>
    <ligand>
        <name>sn-glycerol 3-phosphate</name>
        <dbReference type="ChEBI" id="CHEBI:57597"/>
    </ligand>
</feature>
<feature type="active site" description="Proton acceptor" evidence="8 9">
    <location>
        <position position="188"/>
    </location>
</feature>
<comment type="similarity">
    <text evidence="1 8 12">Belongs to the NAD-dependent glycerol-3-phosphate dehydrogenase family.</text>
</comment>
<feature type="binding site" evidence="8">
    <location>
        <position position="274"/>
    </location>
    <ligand>
        <name>NADPH</name>
        <dbReference type="ChEBI" id="CHEBI:57783"/>
    </ligand>
</feature>
<comment type="pathway">
    <text evidence="8">Membrane lipid metabolism; glycerophospholipid metabolism.</text>
</comment>
<feature type="binding site" evidence="8">
    <location>
        <position position="188"/>
    </location>
    <ligand>
        <name>sn-glycerol 3-phosphate</name>
        <dbReference type="ChEBI" id="CHEBI:57597"/>
    </ligand>
</feature>
<dbReference type="GO" id="GO:0005975">
    <property type="term" value="P:carbohydrate metabolic process"/>
    <property type="evidence" value="ECO:0007669"/>
    <property type="project" value="InterPro"/>
</dbReference>
<evidence type="ECO:0000256" key="6">
    <source>
        <dbReference type="ARBA" id="ARBA00023209"/>
    </source>
</evidence>
<keyword evidence="5 8" id="KW-0443">Lipid metabolism</keyword>
<dbReference type="PANTHER" id="PTHR11728:SF1">
    <property type="entry name" value="GLYCEROL-3-PHOSPHATE DEHYDROGENASE [NAD(+)] 2, CHLOROPLASTIC"/>
    <property type="match status" value="1"/>
</dbReference>
<dbReference type="AlphaFoldDB" id="A0A6J4V6G4"/>
<dbReference type="EC" id="1.1.1.94" evidence="8"/>
<dbReference type="InterPro" id="IPR006109">
    <property type="entry name" value="G3P_DH_NAD-dep_C"/>
</dbReference>
<evidence type="ECO:0000256" key="12">
    <source>
        <dbReference type="RuleBase" id="RU000437"/>
    </source>
</evidence>
<evidence type="ECO:0000259" key="15">
    <source>
        <dbReference type="Pfam" id="PF07479"/>
    </source>
</evidence>
<feature type="binding site" evidence="8">
    <location>
        <position position="105"/>
    </location>
    <ligand>
        <name>NADPH</name>
        <dbReference type="ChEBI" id="CHEBI:57783"/>
    </ligand>
</feature>
<feature type="binding site" evidence="10">
    <location>
        <begin position="252"/>
        <end position="253"/>
    </location>
    <ligand>
        <name>substrate</name>
    </ligand>
</feature>
<dbReference type="GO" id="GO:0008654">
    <property type="term" value="P:phospholipid biosynthetic process"/>
    <property type="evidence" value="ECO:0007669"/>
    <property type="project" value="UniProtKB-KW"/>
</dbReference>
<keyword evidence="6 8" id="KW-0594">Phospholipid biosynthesis</keyword>
<reference evidence="16" key="1">
    <citation type="submission" date="2020-02" db="EMBL/GenBank/DDBJ databases">
        <authorList>
            <person name="Meier V. D."/>
        </authorList>
    </citation>
    <scope>NUCLEOTIDE SEQUENCE</scope>
    <source>
        <strain evidence="16">AVDCRST_MAG86</strain>
    </source>
</reference>
<name>A0A6J4V6G4_9DEIN</name>
<feature type="binding site" evidence="8">
    <location>
        <position position="253"/>
    </location>
    <ligand>
        <name>sn-glycerol 3-phosphate</name>
        <dbReference type="ChEBI" id="CHEBI:57597"/>
    </ligand>
</feature>
<dbReference type="PANTHER" id="PTHR11728">
    <property type="entry name" value="GLYCEROL-3-PHOSPHATE DEHYDROGENASE"/>
    <property type="match status" value="1"/>
</dbReference>
<dbReference type="Gene3D" id="3.40.50.720">
    <property type="entry name" value="NAD(P)-binding Rossmann-like Domain"/>
    <property type="match status" value="1"/>
</dbReference>
<proteinExistence type="inferred from homology"/>
<dbReference type="FunFam" id="1.10.1040.10:FF:000001">
    <property type="entry name" value="Glycerol-3-phosphate dehydrogenase [NAD(P)+]"/>
    <property type="match status" value="1"/>
</dbReference>
<feature type="binding site" evidence="8">
    <location>
        <position position="105"/>
    </location>
    <ligand>
        <name>sn-glycerol 3-phosphate</name>
        <dbReference type="ChEBI" id="CHEBI:57597"/>
    </ligand>
</feature>
<evidence type="ECO:0000256" key="10">
    <source>
        <dbReference type="PIRSR" id="PIRSR000114-2"/>
    </source>
</evidence>
<keyword evidence="8" id="KW-0547">Nucleotide-binding</keyword>
<dbReference type="GO" id="GO:0047952">
    <property type="term" value="F:glycerol-3-phosphate dehydrogenase [NAD(P)+] activity"/>
    <property type="evidence" value="ECO:0007669"/>
    <property type="project" value="UniProtKB-UniRule"/>
</dbReference>
<dbReference type="UniPathway" id="UPA00940"/>
<feature type="binding site" evidence="8">
    <location>
        <position position="277"/>
    </location>
    <ligand>
        <name>NADPH</name>
        <dbReference type="ChEBI" id="CHEBI:57783"/>
    </ligand>
</feature>
<evidence type="ECO:0000256" key="13">
    <source>
        <dbReference type="RuleBase" id="RU000439"/>
    </source>
</evidence>
<evidence type="ECO:0000256" key="2">
    <source>
        <dbReference type="ARBA" id="ARBA00022516"/>
    </source>
</evidence>
<evidence type="ECO:0000256" key="9">
    <source>
        <dbReference type="PIRSR" id="PIRSR000114-1"/>
    </source>
</evidence>
<dbReference type="SUPFAM" id="SSF51735">
    <property type="entry name" value="NAD(P)-binding Rossmann-fold domains"/>
    <property type="match status" value="1"/>
</dbReference>
<sequence length="328" mass="33740">MSAALSAVAVIGAGAWGTVLAQLLAQNPAVEVTLWVRRPELAAKLVQTRENAAYVPGQLSERVAVTANLGAVSGAEAAFMAVPGRGLRGVLAELPGLPALISCGKGLEPATFKRPTQVMAEYQPDAALGALSGPNLAGEIARGLPASATVASRDETLARRVQAWLNQPAFRVYTGSDLVGLELGGALKNVIALAAGMCDGLGLGDNAKAALVTRGLAEMVRLGTLLGGDARTFYGLSGLGDLMATCASTGSRNHQAGVRLVRGETLAALTAAHLTAEGIPTVRAVARYAAERGLELPISGAVYDVVFRGRSPETVIGELMLRDAKPEW</sequence>
<dbReference type="PIRSF" id="PIRSF000114">
    <property type="entry name" value="Glycerol-3-P_dh"/>
    <property type="match status" value="1"/>
</dbReference>
<evidence type="ECO:0000256" key="11">
    <source>
        <dbReference type="PIRSR" id="PIRSR000114-3"/>
    </source>
</evidence>
<feature type="binding site" evidence="8">
    <location>
        <position position="137"/>
    </location>
    <ligand>
        <name>NADPH</name>
        <dbReference type="ChEBI" id="CHEBI:57783"/>
    </ligand>
</feature>
<dbReference type="PROSITE" id="PS00957">
    <property type="entry name" value="NAD_G3PDH"/>
    <property type="match status" value="1"/>
</dbReference>
<keyword evidence="8" id="KW-0963">Cytoplasm</keyword>
<dbReference type="NCBIfam" id="NF000942">
    <property type="entry name" value="PRK00094.1-4"/>
    <property type="match status" value="1"/>
</dbReference>
<feature type="binding site" evidence="11">
    <location>
        <position position="137"/>
    </location>
    <ligand>
        <name>NAD(+)</name>
        <dbReference type="ChEBI" id="CHEBI:57540"/>
    </ligand>
</feature>
<dbReference type="Gene3D" id="1.10.1040.10">
    <property type="entry name" value="N-(1-d-carboxylethyl)-l-norvaline Dehydrogenase, domain 2"/>
    <property type="match status" value="1"/>
</dbReference>
<dbReference type="EMBL" id="CADCWP010000111">
    <property type="protein sequence ID" value="CAA9570007.1"/>
    <property type="molecule type" value="Genomic_DNA"/>
</dbReference>
<evidence type="ECO:0000256" key="4">
    <source>
        <dbReference type="ARBA" id="ARBA00023027"/>
    </source>
</evidence>
<dbReference type="InterPro" id="IPR013328">
    <property type="entry name" value="6PGD_dom2"/>
</dbReference>
<feature type="binding site" evidence="8">
    <location>
        <position position="133"/>
    </location>
    <ligand>
        <name>sn-glycerol 3-phosphate</name>
        <dbReference type="ChEBI" id="CHEBI:57597"/>
    </ligand>
</feature>
<gene>
    <name evidence="8" type="primary">gpsA</name>
    <name evidence="16" type="ORF">AVDCRST_MAG86-1565</name>
</gene>
<evidence type="ECO:0000259" key="14">
    <source>
        <dbReference type="Pfam" id="PF01210"/>
    </source>
</evidence>
<feature type="binding site" evidence="8">
    <location>
        <position position="252"/>
    </location>
    <ligand>
        <name>NADPH</name>
        <dbReference type="ChEBI" id="CHEBI:57783"/>
    </ligand>
</feature>
<feature type="domain" description="Glycerol-3-phosphate dehydrogenase NAD-dependent N-terminal" evidence="14">
    <location>
        <begin position="8"/>
        <end position="157"/>
    </location>
</feature>
<keyword evidence="7 8" id="KW-1208">Phospholipid metabolism</keyword>
<dbReference type="GO" id="GO:0046168">
    <property type="term" value="P:glycerol-3-phosphate catabolic process"/>
    <property type="evidence" value="ECO:0007669"/>
    <property type="project" value="InterPro"/>
</dbReference>
<dbReference type="NCBIfam" id="NF000940">
    <property type="entry name" value="PRK00094.1-2"/>
    <property type="match status" value="1"/>
</dbReference>
<keyword evidence="2 8" id="KW-0444">Lipid biosynthesis</keyword>
<dbReference type="SUPFAM" id="SSF48179">
    <property type="entry name" value="6-phosphogluconate dehydrogenase C-terminal domain-like"/>
    <property type="match status" value="1"/>
</dbReference>
<comment type="catalytic activity">
    <reaction evidence="8 13">
        <text>sn-glycerol 3-phosphate + NADP(+) = dihydroxyacetone phosphate + NADPH + H(+)</text>
        <dbReference type="Rhea" id="RHEA:11096"/>
        <dbReference type="ChEBI" id="CHEBI:15378"/>
        <dbReference type="ChEBI" id="CHEBI:57597"/>
        <dbReference type="ChEBI" id="CHEBI:57642"/>
        <dbReference type="ChEBI" id="CHEBI:57783"/>
        <dbReference type="ChEBI" id="CHEBI:58349"/>
        <dbReference type="EC" id="1.1.1.94"/>
    </reaction>
</comment>
<feature type="binding site" evidence="10">
    <location>
        <position position="105"/>
    </location>
    <ligand>
        <name>substrate</name>
    </ligand>
</feature>
<dbReference type="GO" id="GO:0046167">
    <property type="term" value="P:glycerol-3-phosphate biosynthetic process"/>
    <property type="evidence" value="ECO:0007669"/>
    <property type="project" value="UniProtKB-UniRule"/>
</dbReference>
<feature type="binding site" evidence="11">
    <location>
        <begin position="12"/>
        <end position="17"/>
    </location>
    <ligand>
        <name>NAD(+)</name>
        <dbReference type="ChEBI" id="CHEBI:57540"/>
    </ligand>
</feature>
<dbReference type="HAMAP" id="MF_00394">
    <property type="entry name" value="NAD_Glyc3P_dehydrog"/>
    <property type="match status" value="1"/>
</dbReference>
<comment type="caution">
    <text evidence="8">Lacks conserved residue(s) required for the propagation of feature annotation.</text>
</comment>
<evidence type="ECO:0000313" key="16">
    <source>
        <dbReference type="EMBL" id="CAA9570007.1"/>
    </source>
</evidence>
<comment type="subcellular location">
    <subcellularLocation>
        <location evidence="8">Cytoplasm</location>
    </subcellularLocation>
</comment>
<dbReference type="InterPro" id="IPR036291">
    <property type="entry name" value="NAD(P)-bd_dom_sf"/>
</dbReference>
<dbReference type="InterPro" id="IPR011128">
    <property type="entry name" value="G3P_DH_NAD-dep_N"/>
</dbReference>
<feature type="binding site" evidence="8">
    <location>
        <position position="54"/>
    </location>
    <ligand>
        <name>NADPH</name>
        <dbReference type="ChEBI" id="CHEBI:57783"/>
    </ligand>
</feature>
<keyword evidence="8" id="KW-0521">NADP</keyword>